<gene>
    <name evidence="1" type="ORF">SAMN05444972_105286</name>
</gene>
<accession>A0A1I6RQA8</accession>
<name>A0A1I6RQA8_9BACL</name>
<dbReference type="Proteomes" id="UP000198660">
    <property type="component" value="Unassembled WGS sequence"/>
</dbReference>
<evidence type="ECO:0000313" key="1">
    <source>
        <dbReference type="EMBL" id="SFS66872.1"/>
    </source>
</evidence>
<reference evidence="2" key="1">
    <citation type="submission" date="2016-10" db="EMBL/GenBank/DDBJ databases">
        <authorList>
            <person name="Varghese N."/>
            <person name="Submissions S."/>
        </authorList>
    </citation>
    <scope>NUCLEOTIDE SEQUENCE [LARGE SCALE GENOMIC DNA]</scope>
    <source>
        <strain evidence="2">DSM 45789</strain>
    </source>
</reference>
<proteinExistence type="predicted"/>
<sequence>MTVETRIKPSFLEEFRSMKLNSMIRDLKQLNTDELIRIQQELDHLLDSTKE</sequence>
<evidence type="ECO:0000313" key="2">
    <source>
        <dbReference type="Proteomes" id="UP000198660"/>
    </source>
</evidence>
<keyword evidence="2" id="KW-1185">Reference proteome</keyword>
<dbReference type="AlphaFoldDB" id="A0A1I6RQA8"/>
<protein>
    <submittedName>
        <fullName evidence="1">Uncharacterized protein</fullName>
    </submittedName>
</protein>
<dbReference type="RefSeq" id="WP_176391989.1">
    <property type="nucleotide sequence ID" value="NZ_FPAA01000005.1"/>
</dbReference>
<organism evidence="1 2">
    <name type="scientific">Marininema halotolerans</name>
    <dbReference type="NCBI Taxonomy" id="1155944"/>
    <lineage>
        <taxon>Bacteria</taxon>
        <taxon>Bacillati</taxon>
        <taxon>Bacillota</taxon>
        <taxon>Bacilli</taxon>
        <taxon>Bacillales</taxon>
        <taxon>Thermoactinomycetaceae</taxon>
        <taxon>Marininema</taxon>
    </lineage>
</organism>
<dbReference type="EMBL" id="FPAA01000005">
    <property type="protein sequence ID" value="SFS66872.1"/>
    <property type="molecule type" value="Genomic_DNA"/>
</dbReference>